<evidence type="ECO:0000259" key="1">
    <source>
        <dbReference type="Pfam" id="PF07005"/>
    </source>
</evidence>
<gene>
    <name evidence="2" type="ORF">METZ01_LOCUS60901</name>
</gene>
<dbReference type="InterPro" id="IPR042213">
    <property type="entry name" value="NBD_C_sf"/>
</dbReference>
<dbReference type="InterPro" id="IPR037051">
    <property type="entry name" value="4-carb_acid_sugar_kinase_N_sf"/>
</dbReference>
<reference evidence="2" key="1">
    <citation type="submission" date="2018-05" db="EMBL/GenBank/DDBJ databases">
        <authorList>
            <person name="Lanie J.A."/>
            <person name="Ng W.-L."/>
            <person name="Kazmierczak K.M."/>
            <person name="Andrzejewski T.M."/>
            <person name="Davidsen T.M."/>
            <person name="Wayne K.J."/>
            <person name="Tettelin H."/>
            <person name="Glass J.I."/>
            <person name="Rusch D."/>
            <person name="Podicherti R."/>
            <person name="Tsui H.-C.T."/>
            <person name="Winkler M.E."/>
        </authorList>
    </citation>
    <scope>NUCLEOTIDE SEQUENCE</scope>
</reference>
<evidence type="ECO:0000313" key="2">
    <source>
        <dbReference type="EMBL" id="SVA08047.1"/>
    </source>
</evidence>
<organism evidence="2">
    <name type="scientific">marine metagenome</name>
    <dbReference type="NCBI Taxonomy" id="408172"/>
    <lineage>
        <taxon>unclassified sequences</taxon>
        <taxon>metagenomes</taxon>
        <taxon>ecological metagenomes</taxon>
    </lineage>
</organism>
<dbReference type="AlphaFoldDB" id="A0A381T029"/>
<proteinExistence type="predicted"/>
<dbReference type="Gene3D" id="3.40.980.20">
    <property type="entry name" value="Four-carbon acid sugar kinase, nucleotide binding domain"/>
    <property type="match status" value="1"/>
</dbReference>
<dbReference type="Pfam" id="PF07005">
    <property type="entry name" value="SBD_N"/>
    <property type="match status" value="1"/>
</dbReference>
<sequence length="318" mass="33637">VAGTIADEGFSVTAGSEITGGDCLVVDLRTRHASAAAAAQSVRNVHQTAARARCHKIDSVLRGNWPHEVKALVDMGFAIDVVPSFPDAGRRCRRGVVYVNDVPVAESTSAGDPLNPIKSSRPMELLRAAGCADRDVRVIDANDNNELAQAAQRCRTEGRMLVGPSGAIQAYAATFGRPRSPQKFLLEPPVLIVCGSLHPTSRSQIRHLHCPTYTLDEKFQISDRLCVLTTTEPTKTPDLNTAWATANALASRSKSTAPVGTLFIIGGDTATAILGNEPVEVLGNLQTAIPVAHRNGQLLVTKGGGIGKPDTLLDLLSA</sequence>
<dbReference type="SUPFAM" id="SSF142764">
    <property type="entry name" value="YgbK-like"/>
    <property type="match status" value="1"/>
</dbReference>
<feature type="domain" description="Four-carbon acid sugar kinase N-terminal" evidence="1">
    <location>
        <begin position="21"/>
        <end position="157"/>
    </location>
</feature>
<dbReference type="InterPro" id="IPR010737">
    <property type="entry name" value="4-carb_acid_sugar_kinase_N"/>
</dbReference>
<name>A0A381T029_9ZZZZ</name>
<accession>A0A381T029</accession>
<protein>
    <recommendedName>
        <fullName evidence="1">Four-carbon acid sugar kinase N-terminal domain-containing protein</fullName>
    </recommendedName>
</protein>
<feature type="non-terminal residue" evidence="2">
    <location>
        <position position="1"/>
    </location>
</feature>
<dbReference type="Gene3D" id="3.40.50.10840">
    <property type="entry name" value="Putative sugar-binding, N-terminal domain"/>
    <property type="match status" value="1"/>
</dbReference>
<dbReference type="EMBL" id="UINC01003638">
    <property type="protein sequence ID" value="SVA08047.1"/>
    <property type="molecule type" value="Genomic_DNA"/>
</dbReference>